<sequence length="104" mass="11761">MGNVELRHIRLAERCVERPYNRGSVDRAAKIIAEAMGAPSTVDRALFDEMVEALQWFVDNDDTMEGDDPMPEKGNLSWDEINAFWLAGLRRARDILAKAREAGK</sequence>
<proteinExistence type="predicted"/>
<reference evidence="1 2" key="1">
    <citation type="submission" date="2023-07" db="EMBL/GenBank/DDBJ databases">
        <title>Genomic Encyclopedia of Type Strains, Phase IV (KMG-IV): sequencing the most valuable type-strain genomes for metagenomic binning, comparative biology and taxonomic classification.</title>
        <authorList>
            <person name="Goeker M."/>
        </authorList>
    </citation>
    <scope>NUCLEOTIDE SEQUENCE [LARGE SCALE GENOMIC DNA]</scope>
    <source>
        <strain evidence="1 2">DSM 2457</strain>
    </source>
</reference>
<evidence type="ECO:0000313" key="1">
    <source>
        <dbReference type="EMBL" id="MDQ0303839.1"/>
    </source>
</evidence>
<evidence type="ECO:0000313" key="2">
    <source>
        <dbReference type="Proteomes" id="UP001224682"/>
    </source>
</evidence>
<comment type="caution">
    <text evidence="1">The sequence shown here is derived from an EMBL/GenBank/DDBJ whole genome shotgun (WGS) entry which is preliminary data.</text>
</comment>
<keyword evidence="2" id="KW-1185">Reference proteome</keyword>
<dbReference type="Proteomes" id="UP001224682">
    <property type="component" value="Unassembled WGS sequence"/>
</dbReference>
<dbReference type="EMBL" id="JAUSUI010000005">
    <property type="protein sequence ID" value="MDQ0303839.1"/>
    <property type="molecule type" value="Genomic_DNA"/>
</dbReference>
<organism evidence="1 2">
    <name type="scientific">Ancylobacter polymorphus</name>
    <dbReference type="NCBI Taxonomy" id="223390"/>
    <lineage>
        <taxon>Bacteria</taxon>
        <taxon>Pseudomonadati</taxon>
        <taxon>Pseudomonadota</taxon>
        <taxon>Alphaproteobacteria</taxon>
        <taxon>Hyphomicrobiales</taxon>
        <taxon>Xanthobacteraceae</taxon>
        <taxon>Ancylobacter</taxon>
    </lineage>
</organism>
<gene>
    <name evidence="1" type="ORF">J2S75_002873</name>
</gene>
<protein>
    <submittedName>
        <fullName evidence="1">Uncharacterized protein</fullName>
    </submittedName>
</protein>
<dbReference type="RefSeq" id="WP_307020538.1">
    <property type="nucleotide sequence ID" value="NZ_JAUSUI010000005.1"/>
</dbReference>
<accession>A0ABU0BDC7</accession>
<name>A0ABU0BDC7_9HYPH</name>